<evidence type="ECO:0000256" key="6">
    <source>
        <dbReference type="ARBA" id="ARBA00022989"/>
    </source>
</evidence>
<organism evidence="9 10">
    <name type="scientific">Gandjariella thermophila</name>
    <dbReference type="NCBI Taxonomy" id="1931992"/>
    <lineage>
        <taxon>Bacteria</taxon>
        <taxon>Bacillati</taxon>
        <taxon>Actinomycetota</taxon>
        <taxon>Actinomycetes</taxon>
        <taxon>Pseudonocardiales</taxon>
        <taxon>Pseudonocardiaceae</taxon>
        <taxon>Gandjariella</taxon>
    </lineage>
</organism>
<evidence type="ECO:0000256" key="2">
    <source>
        <dbReference type="ARBA" id="ARBA00009142"/>
    </source>
</evidence>
<gene>
    <name evidence="9" type="ORF">GTS_32820</name>
</gene>
<evidence type="ECO:0000256" key="4">
    <source>
        <dbReference type="ARBA" id="ARBA00022475"/>
    </source>
</evidence>
<feature type="transmembrane region" description="Helical" evidence="8">
    <location>
        <begin position="7"/>
        <end position="30"/>
    </location>
</feature>
<evidence type="ECO:0000256" key="8">
    <source>
        <dbReference type="RuleBase" id="RU363041"/>
    </source>
</evidence>
<evidence type="ECO:0000313" key="9">
    <source>
        <dbReference type="EMBL" id="GDY31649.1"/>
    </source>
</evidence>
<keyword evidence="7 8" id="KW-0472">Membrane</keyword>
<accession>A0A4D4JB88</accession>
<evidence type="ECO:0000256" key="1">
    <source>
        <dbReference type="ARBA" id="ARBA00004651"/>
    </source>
</evidence>
<evidence type="ECO:0000313" key="10">
    <source>
        <dbReference type="Proteomes" id="UP000298860"/>
    </source>
</evidence>
<dbReference type="PANTHER" id="PTHR30269:SF0">
    <property type="entry name" value="MEMBRANE TRANSPORTER PROTEIN YFCA-RELATED"/>
    <property type="match status" value="1"/>
</dbReference>
<keyword evidence="5 8" id="KW-0812">Transmembrane</keyword>
<sequence length="249" mass="24930">MSIPEVVLLSVAGVGAGLIGSVAGLASLISYPALLGIGLPPVTANVTNTVALVFSGVGSALGSRVELTGQATRLRRLGVAALLGGALGAGLLLHTPPGAFALAVPWLIGVASVLILVQPQRLVRRLRTAEAGAVPTAATFLVAIYVGYFGAAAGVLLLAVLLAVTSETLARSNALKNVTMCLANAVAAVAFGFFGSVRWAAVLPLALGFLLGGWLGPLVVRHAPARAMRVAIGLAGLGLAGYLGVKAYR</sequence>
<feature type="transmembrane region" description="Helical" evidence="8">
    <location>
        <begin position="201"/>
        <end position="220"/>
    </location>
</feature>
<keyword evidence="6 8" id="KW-1133">Transmembrane helix</keyword>
<evidence type="ECO:0000256" key="7">
    <source>
        <dbReference type="ARBA" id="ARBA00023136"/>
    </source>
</evidence>
<name>A0A4D4JB88_9PSEU</name>
<dbReference type="InterPro" id="IPR002781">
    <property type="entry name" value="TM_pro_TauE-like"/>
</dbReference>
<feature type="transmembrane region" description="Helical" evidence="8">
    <location>
        <begin position="74"/>
        <end position="93"/>
    </location>
</feature>
<protein>
    <recommendedName>
        <fullName evidence="8">Probable membrane transporter protein</fullName>
    </recommendedName>
</protein>
<evidence type="ECO:0000256" key="5">
    <source>
        <dbReference type="ARBA" id="ARBA00022692"/>
    </source>
</evidence>
<feature type="transmembrane region" description="Helical" evidence="8">
    <location>
        <begin position="42"/>
        <end position="62"/>
    </location>
</feature>
<feature type="transmembrane region" description="Helical" evidence="8">
    <location>
        <begin position="138"/>
        <end position="162"/>
    </location>
</feature>
<feature type="transmembrane region" description="Helical" evidence="8">
    <location>
        <begin position="174"/>
        <end position="194"/>
    </location>
</feature>
<keyword evidence="3" id="KW-0813">Transport</keyword>
<keyword evidence="10" id="KW-1185">Reference proteome</keyword>
<dbReference type="InterPro" id="IPR052017">
    <property type="entry name" value="TSUP"/>
</dbReference>
<proteinExistence type="inferred from homology"/>
<dbReference type="Pfam" id="PF01925">
    <property type="entry name" value="TauE"/>
    <property type="match status" value="1"/>
</dbReference>
<reference evidence="10" key="1">
    <citation type="submission" date="2019-04" db="EMBL/GenBank/DDBJ databases">
        <title>Draft genome sequence of Pseudonocardiaceae bacterium SL3-2-4.</title>
        <authorList>
            <person name="Ningsih F."/>
            <person name="Yokota A."/>
            <person name="Sakai Y."/>
            <person name="Nanatani K."/>
            <person name="Yabe S."/>
            <person name="Oetari A."/>
            <person name="Sjamsuridzal W."/>
        </authorList>
    </citation>
    <scope>NUCLEOTIDE SEQUENCE [LARGE SCALE GENOMIC DNA]</scope>
    <source>
        <strain evidence="10">SL3-2-4</strain>
    </source>
</reference>
<evidence type="ECO:0000256" key="3">
    <source>
        <dbReference type="ARBA" id="ARBA00022448"/>
    </source>
</evidence>
<dbReference type="AlphaFoldDB" id="A0A4D4JB88"/>
<dbReference type="GO" id="GO:0005886">
    <property type="term" value="C:plasma membrane"/>
    <property type="evidence" value="ECO:0007669"/>
    <property type="project" value="UniProtKB-SubCell"/>
</dbReference>
<keyword evidence="4 8" id="KW-1003">Cell membrane</keyword>
<dbReference type="Proteomes" id="UP000298860">
    <property type="component" value="Unassembled WGS sequence"/>
</dbReference>
<comment type="similarity">
    <text evidence="2 8">Belongs to the 4-toluene sulfonate uptake permease (TSUP) (TC 2.A.102) family.</text>
</comment>
<dbReference type="PANTHER" id="PTHR30269">
    <property type="entry name" value="TRANSMEMBRANE PROTEIN YFCA"/>
    <property type="match status" value="1"/>
</dbReference>
<feature type="transmembrane region" description="Helical" evidence="8">
    <location>
        <begin position="99"/>
        <end position="117"/>
    </location>
</feature>
<comment type="subcellular location">
    <subcellularLocation>
        <location evidence="1 8">Cell membrane</location>
        <topology evidence="1 8">Multi-pass membrane protein</topology>
    </subcellularLocation>
</comment>
<dbReference type="EMBL" id="BJFL01000016">
    <property type="protein sequence ID" value="GDY31649.1"/>
    <property type="molecule type" value="Genomic_DNA"/>
</dbReference>
<feature type="transmembrane region" description="Helical" evidence="8">
    <location>
        <begin position="226"/>
        <end position="245"/>
    </location>
</feature>
<comment type="caution">
    <text evidence="9">The sequence shown here is derived from an EMBL/GenBank/DDBJ whole genome shotgun (WGS) entry which is preliminary data.</text>
</comment>